<accession>A0A085N9E4</accession>
<dbReference type="PANTHER" id="PTHR45913:SF22">
    <property type="entry name" value="SCAN BOX DOMAIN-CONTAINING PROTEIN"/>
    <property type="match status" value="1"/>
</dbReference>
<organism evidence="2">
    <name type="scientific">Trichuris suis</name>
    <name type="common">pig whipworm</name>
    <dbReference type="NCBI Taxonomy" id="68888"/>
    <lineage>
        <taxon>Eukaryota</taxon>
        <taxon>Metazoa</taxon>
        <taxon>Ecdysozoa</taxon>
        <taxon>Nematoda</taxon>
        <taxon>Enoplea</taxon>
        <taxon>Dorylaimia</taxon>
        <taxon>Trichinellida</taxon>
        <taxon>Trichuridae</taxon>
        <taxon>Trichuris</taxon>
    </lineage>
</organism>
<dbReference type="EMBL" id="KL367528">
    <property type="protein sequence ID" value="KFD66090.1"/>
    <property type="molecule type" value="Genomic_DNA"/>
</dbReference>
<dbReference type="Proteomes" id="UP000030758">
    <property type="component" value="Unassembled WGS sequence"/>
</dbReference>
<sequence length="248" mass="28633">MHAGTVDEEPSYLQSFRDRMQKQPKLPAMTEALRTVMHMLATKIIKEIHLSNSTVQRRIDEMGADVENRLCNFLRTLGESMSPQNEALLLAYVQFIKEENLELLFARDLVAYTKGESIFLSIEKFLKGKVMPLTNIVAVGTNEPLSTVGCHCGFIFHQKRTVSDVLAVYCVIHRQHLLPKRLSDRLHRSLLYVITAVNKIKNNLKDKLFDQLCGENDREFNRLLPHAEVRWLSRGACLNRFYTFLTHF</sequence>
<keyword evidence="3" id="KW-1185">Reference proteome</keyword>
<evidence type="ECO:0000313" key="1">
    <source>
        <dbReference type="EMBL" id="KFD58536.1"/>
    </source>
</evidence>
<evidence type="ECO:0000313" key="3">
    <source>
        <dbReference type="Proteomes" id="UP000030764"/>
    </source>
</evidence>
<name>A0A085N9E4_9BILA</name>
<dbReference type="Proteomes" id="UP000030764">
    <property type="component" value="Unassembled WGS sequence"/>
</dbReference>
<evidence type="ECO:0008006" key="4">
    <source>
        <dbReference type="Google" id="ProtNLM"/>
    </source>
</evidence>
<evidence type="ECO:0000313" key="2">
    <source>
        <dbReference type="EMBL" id="KFD66090.1"/>
    </source>
</evidence>
<dbReference type="PANTHER" id="PTHR45913">
    <property type="entry name" value="EPM2A-INTERACTING PROTEIN 1"/>
    <property type="match status" value="1"/>
</dbReference>
<protein>
    <recommendedName>
        <fullName evidence="4">SCAN domain-containing protein 3</fullName>
    </recommendedName>
</protein>
<gene>
    <name evidence="1" type="ORF">M513_00762</name>
    <name evidence="2" type="ORF">M514_00762</name>
</gene>
<dbReference type="AlphaFoldDB" id="A0A085N9E4"/>
<proteinExistence type="predicted"/>
<reference evidence="2 3" key="1">
    <citation type="journal article" date="2014" name="Nat. Genet.">
        <title>Genome and transcriptome of the porcine whipworm Trichuris suis.</title>
        <authorList>
            <person name="Jex A.R."/>
            <person name="Nejsum P."/>
            <person name="Schwarz E.M."/>
            <person name="Hu L."/>
            <person name="Young N.D."/>
            <person name="Hall R.S."/>
            <person name="Korhonen P.K."/>
            <person name="Liao S."/>
            <person name="Thamsborg S."/>
            <person name="Xia J."/>
            <person name="Xu P."/>
            <person name="Wang S."/>
            <person name="Scheerlinck J.P."/>
            <person name="Hofmann A."/>
            <person name="Sternberg P.W."/>
            <person name="Wang J."/>
            <person name="Gasser R.B."/>
        </authorList>
    </citation>
    <scope>NUCLEOTIDE SEQUENCE [LARGE SCALE GENOMIC DNA]</scope>
    <source>
        <strain evidence="2">DCEP-RM93F</strain>
        <strain evidence="1">DCEP-RM93M</strain>
    </source>
</reference>
<dbReference type="EMBL" id="KL363184">
    <property type="protein sequence ID" value="KFD58536.1"/>
    <property type="molecule type" value="Genomic_DNA"/>
</dbReference>